<gene>
    <name evidence="1" type="ORF">EGC76_11035</name>
</gene>
<evidence type="ECO:0000313" key="1">
    <source>
        <dbReference type="EMBL" id="RWU08725.1"/>
    </source>
</evidence>
<reference evidence="1 2" key="1">
    <citation type="submission" date="2018-12" db="EMBL/GenBank/DDBJ databases">
        <authorList>
            <person name="Li A."/>
            <person name="Zhang M."/>
            <person name="Zhu H."/>
        </authorList>
    </citation>
    <scope>NUCLEOTIDE SEQUENCE [LARGE SCALE GENOMIC DNA]</scope>
    <source>
        <strain evidence="1 2">R04H25</strain>
    </source>
</reference>
<accession>A0A443YXK1</accession>
<keyword evidence="2" id="KW-1185">Reference proteome</keyword>
<organism evidence="1 2">
    <name type="scientific">Pseudidiomarina gelatinasegens</name>
    <dbReference type="NCBI Taxonomy" id="2487740"/>
    <lineage>
        <taxon>Bacteria</taxon>
        <taxon>Pseudomonadati</taxon>
        <taxon>Pseudomonadota</taxon>
        <taxon>Gammaproteobacteria</taxon>
        <taxon>Alteromonadales</taxon>
        <taxon>Idiomarinaceae</taxon>
        <taxon>Pseudidiomarina</taxon>
    </lineage>
</organism>
<name>A0A443YXK1_9GAMM</name>
<comment type="caution">
    <text evidence="1">The sequence shown here is derived from an EMBL/GenBank/DDBJ whole genome shotgun (WGS) entry which is preliminary data.</text>
</comment>
<dbReference type="RefSeq" id="WP_128353064.1">
    <property type="nucleotide sequence ID" value="NZ_CAXBCQ010000026.1"/>
</dbReference>
<proteinExistence type="predicted"/>
<evidence type="ECO:0000313" key="2">
    <source>
        <dbReference type="Proteomes" id="UP000288789"/>
    </source>
</evidence>
<dbReference type="AlphaFoldDB" id="A0A443YXK1"/>
<dbReference type="Proteomes" id="UP000288789">
    <property type="component" value="Unassembled WGS sequence"/>
</dbReference>
<sequence length="123" mass="13968">MTDRTTPLFNKSQQNALAAIGLPLWHERSINVDVPPRQHEHCYRLSSWLIVTDSPLPVNRPQWLNDLVHTLDQENSGALAETAASTIENWPKERIIYLALESGNVFPAAAKRETWNQIVSRSL</sequence>
<dbReference type="EMBL" id="RSFE01000011">
    <property type="protein sequence ID" value="RWU08725.1"/>
    <property type="molecule type" value="Genomic_DNA"/>
</dbReference>
<dbReference type="OrthoDB" id="6238242at2"/>
<protein>
    <submittedName>
        <fullName evidence="1">Uncharacterized protein</fullName>
    </submittedName>
</protein>